<name>A0AAI9CJT6_STEMA</name>
<sequence>MKMKPTLAARRSRGSLLIGASRQQGATVLEIMAWMAIAALIIGGAIAGIASGWSSYKESKEGDHVTSLIANTKKLQAVSGYGASGTNLVPSLIATNGVPGDMTVSGNTLTNRYGGTITVVSTGLGYTVTTPGLPANACIAVAKSVSSAGGVTTKINSGSASTTPVDTVTATAACTSATNSLAFTLAN</sequence>
<gene>
    <name evidence="1" type="ORF">REH87_001553</name>
</gene>
<organism evidence="1 2">
    <name type="scientific">Stenotrophomonas maltophilia</name>
    <name type="common">Pseudomonas maltophilia</name>
    <name type="synonym">Xanthomonas maltophilia</name>
    <dbReference type="NCBI Taxonomy" id="40324"/>
    <lineage>
        <taxon>Bacteria</taxon>
        <taxon>Pseudomonadati</taxon>
        <taxon>Pseudomonadota</taxon>
        <taxon>Gammaproteobacteria</taxon>
        <taxon>Lysobacterales</taxon>
        <taxon>Lysobacteraceae</taxon>
        <taxon>Stenotrophomonas</taxon>
        <taxon>Stenotrophomonas maltophilia group</taxon>
    </lineage>
</organism>
<reference evidence="1" key="1">
    <citation type="submission" date="2023-08" db="EMBL/GenBank/DDBJ databases">
        <authorList>
            <consortium name="Clinical and Environmental Microbiology Branch: Whole genome sequencing antimicrobial resistance pathogens in the healthcare setting"/>
        </authorList>
    </citation>
    <scope>NUCLEOTIDE SEQUENCE</scope>
    <source>
        <strain evidence="1">2023CJ-00293</strain>
    </source>
</reference>
<dbReference type="Gene3D" id="3.30.1690.10">
    <property type="entry name" value="TcpA-like pilin"/>
    <property type="match status" value="1"/>
</dbReference>
<dbReference type="EMBL" id="ABLTIR010000023">
    <property type="protein sequence ID" value="EKZ1926556.1"/>
    <property type="molecule type" value="Genomic_DNA"/>
</dbReference>
<protein>
    <submittedName>
        <fullName evidence="1">Pilus assembly protein PilX</fullName>
    </submittedName>
</protein>
<dbReference type="RefSeq" id="WP_088435636.1">
    <property type="nucleotide sequence ID" value="NZ_JAOCKI010000015.1"/>
</dbReference>
<proteinExistence type="predicted"/>
<evidence type="ECO:0000313" key="1">
    <source>
        <dbReference type="EMBL" id="EKZ1926556.1"/>
    </source>
</evidence>
<accession>A0AAI9CJT6</accession>
<comment type="caution">
    <text evidence="1">The sequence shown here is derived from an EMBL/GenBank/DDBJ whole genome shotgun (WGS) entry which is preliminary data.</text>
</comment>
<evidence type="ECO:0000313" key="2">
    <source>
        <dbReference type="Proteomes" id="UP001225498"/>
    </source>
</evidence>
<dbReference type="Proteomes" id="UP001225498">
    <property type="component" value="Unassembled WGS sequence"/>
</dbReference>
<dbReference type="Pfam" id="PF08805">
    <property type="entry name" value="PilS"/>
    <property type="match status" value="1"/>
</dbReference>
<dbReference type="AlphaFoldDB" id="A0AAI9CJT6"/>
<dbReference type="InterPro" id="IPR014911">
    <property type="entry name" value="PilS_N"/>
</dbReference>
<dbReference type="SUPFAM" id="SSF54523">
    <property type="entry name" value="Pili subunits"/>
    <property type="match status" value="1"/>
</dbReference>
<dbReference type="InterPro" id="IPR045584">
    <property type="entry name" value="Pilin-like"/>
</dbReference>